<dbReference type="AlphaFoldDB" id="A0A811UKL2"/>
<organism evidence="2 3">
    <name type="scientific">Ceratitis capitata</name>
    <name type="common">Mediterranean fruit fly</name>
    <name type="synonym">Tephritis capitata</name>
    <dbReference type="NCBI Taxonomy" id="7213"/>
    <lineage>
        <taxon>Eukaryota</taxon>
        <taxon>Metazoa</taxon>
        <taxon>Ecdysozoa</taxon>
        <taxon>Arthropoda</taxon>
        <taxon>Hexapoda</taxon>
        <taxon>Insecta</taxon>
        <taxon>Pterygota</taxon>
        <taxon>Neoptera</taxon>
        <taxon>Endopterygota</taxon>
        <taxon>Diptera</taxon>
        <taxon>Brachycera</taxon>
        <taxon>Muscomorpha</taxon>
        <taxon>Tephritoidea</taxon>
        <taxon>Tephritidae</taxon>
        <taxon>Ceratitis</taxon>
        <taxon>Ceratitis</taxon>
    </lineage>
</organism>
<name>A0A811UKL2_CERCA</name>
<feature type="region of interest" description="Disordered" evidence="1">
    <location>
        <begin position="161"/>
        <end position="180"/>
    </location>
</feature>
<feature type="region of interest" description="Disordered" evidence="1">
    <location>
        <begin position="1"/>
        <end position="25"/>
    </location>
</feature>
<keyword evidence="3" id="KW-1185">Reference proteome</keyword>
<evidence type="ECO:0000313" key="3">
    <source>
        <dbReference type="Proteomes" id="UP000606786"/>
    </source>
</evidence>
<dbReference type="EMBL" id="CAJHJT010000012">
    <property type="protein sequence ID" value="CAD6997683.1"/>
    <property type="molecule type" value="Genomic_DNA"/>
</dbReference>
<protein>
    <submittedName>
        <fullName evidence="2">(Mediterranean fruit fly) hypothetical protein</fullName>
    </submittedName>
</protein>
<dbReference type="Proteomes" id="UP000606786">
    <property type="component" value="Unassembled WGS sequence"/>
</dbReference>
<feature type="compositionally biased region" description="Polar residues" evidence="1">
    <location>
        <begin position="161"/>
        <end position="170"/>
    </location>
</feature>
<sequence length="388" mass="42767">MQRVTNCRKQNENFGEPMPKRCKSSKCDASITRLPIYEEPTKRTTKENMMPWTKDAMIHPQQGIVGITGGPLLNKSNMIDLANSKSADESSNQKSLNSPTAPSSPGEVHSACEICQEKLELFYEDETEEWNFCDALRTEGSTAAGNIDADDYVDVTVLPNQTPSVSANNNGDKDVSESLPTREKATIELNLDDKNILEYREHEDFCAVDSDSSEDDIEIQEPHIPFIDLDTYVEKDQPEDDESSKMLFLNVKIIKELKDDDEDDAFGNIGTMSPTDDLSPHSLERVDATEYTECSSAGTAVISPTELTISIDGNSTTKPLAILGKKIKINLAKSSIMVNSNGNNIRQPIPLQEESPSFEIKPAMQGAKLRTKNTVKCGVETSGLCSVM</sequence>
<feature type="region of interest" description="Disordered" evidence="1">
    <location>
        <begin position="84"/>
        <end position="108"/>
    </location>
</feature>
<feature type="compositionally biased region" description="Basic and acidic residues" evidence="1">
    <location>
        <begin position="171"/>
        <end position="180"/>
    </location>
</feature>
<gene>
    <name evidence="2" type="ORF">CCAP1982_LOCUS6314</name>
</gene>
<reference evidence="2" key="1">
    <citation type="submission" date="2020-11" db="EMBL/GenBank/DDBJ databases">
        <authorList>
            <person name="Whitehead M."/>
        </authorList>
    </citation>
    <scope>NUCLEOTIDE SEQUENCE</scope>
    <source>
        <strain evidence="2">EGII</strain>
    </source>
</reference>
<evidence type="ECO:0000313" key="2">
    <source>
        <dbReference type="EMBL" id="CAD6997683.1"/>
    </source>
</evidence>
<dbReference type="OrthoDB" id="343582at2759"/>
<evidence type="ECO:0000256" key="1">
    <source>
        <dbReference type="SAM" id="MobiDB-lite"/>
    </source>
</evidence>
<accession>A0A811UKL2</accession>
<comment type="caution">
    <text evidence="2">The sequence shown here is derived from an EMBL/GenBank/DDBJ whole genome shotgun (WGS) entry which is preliminary data.</text>
</comment>
<feature type="compositionally biased region" description="Polar residues" evidence="1">
    <location>
        <begin position="84"/>
        <end position="103"/>
    </location>
</feature>
<proteinExistence type="predicted"/>